<accession>A0A4U5QNH2</accession>
<dbReference type="PANTHER" id="PTHR23118">
    <property type="entry name" value="ATP-CITRATE SYNTHASE"/>
    <property type="match status" value="1"/>
</dbReference>
<name>A0A4U5QNH2_POPAL</name>
<gene>
    <name evidence="3" type="ORF">D5086_0000063890</name>
</gene>
<dbReference type="GO" id="GO:0005829">
    <property type="term" value="C:cytosol"/>
    <property type="evidence" value="ECO:0007669"/>
    <property type="project" value="TreeGrafter"/>
</dbReference>
<reference evidence="3" key="1">
    <citation type="submission" date="2018-10" db="EMBL/GenBank/DDBJ databases">
        <title>Population genomic analysis revealed the cold adaptation of white poplar.</title>
        <authorList>
            <person name="Liu Y.-J."/>
        </authorList>
    </citation>
    <scope>NUCLEOTIDE SEQUENCE [LARGE SCALE GENOMIC DNA]</scope>
    <source>
        <strain evidence="3">PAL-ZL1</strain>
    </source>
</reference>
<dbReference type="GO" id="GO:0003878">
    <property type="term" value="F:ATP citrate synthase activity"/>
    <property type="evidence" value="ECO:0007669"/>
    <property type="project" value="TreeGrafter"/>
</dbReference>
<dbReference type="Gene3D" id="3.40.50.261">
    <property type="entry name" value="Succinyl-CoA synthetase domains"/>
    <property type="match status" value="1"/>
</dbReference>
<feature type="transmembrane region" description="Helical" evidence="2">
    <location>
        <begin position="140"/>
        <end position="165"/>
    </location>
</feature>
<feature type="transmembrane region" description="Helical" evidence="2">
    <location>
        <begin position="6"/>
        <end position="27"/>
    </location>
</feature>
<feature type="transmembrane region" description="Helical" evidence="2">
    <location>
        <begin position="105"/>
        <end position="128"/>
    </location>
</feature>
<keyword evidence="2" id="KW-0812">Transmembrane</keyword>
<organism evidence="3">
    <name type="scientific">Populus alba</name>
    <name type="common">White poplar</name>
    <dbReference type="NCBI Taxonomy" id="43335"/>
    <lineage>
        <taxon>Eukaryota</taxon>
        <taxon>Viridiplantae</taxon>
        <taxon>Streptophyta</taxon>
        <taxon>Embryophyta</taxon>
        <taxon>Tracheophyta</taxon>
        <taxon>Spermatophyta</taxon>
        <taxon>Magnoliopsida</taxon>
        <taxon>eudicotyledons</taxon>
        <taxon>Gunneridae</taxon>
        <taxon>Pentapetalae</taxon>
        <taxon>rosids</taxon>
        <taxon>fabids</taxon>
        <taxon>Malpighiales</taxon>
        <taxon>Salicaceae</taxon>
        <taxon>Saliceae</taxon>
        <taxon>Populus</taxon>
    </lineage>
</organism>
<dbReference type="InterPro" id="IPR002020">
    <property type="entry name" value="Citrate_synthase"/>
</dbReference>
<evidence type="ECO:0000256" key="2">
    <source>
        <dbReference type="SAM" id="Phobius"/>
    </source>
</evidence>
<dbReference type="STRING" id="43335.A0A4U5QNH2"/>
<dbReference type="AlphaFoldDB" id="A0A4U5QNH2"/>
<protein>
    <submittedName>
        <fullName evidence="3">ATP-citrate synthase beta chain protein 1</fullName>
    </submittedName>
</protein>
<dbReference type="PANTHER" id="PTHR23118:SF42">
    <property type="entry name" value="ATP-CITRATE SYNTHASE"/>
    <property type="match status" value="1"/>
</dbReference>
<dbReference type="GO" id="GO:0006085">
    <property type="term" value="P:acetyl-CoA biosynthetic process"/>
    <property type="evidence" value="ECO:0007669"/>
    <property type="project" value="TreeGrafter"/>
</dbReference>
<dbReference type="GO" id="GO:0006633">
    <property type="term" value="P:fatty acid biosynthetic process"/>
    <property type="evidence" value="ECO:0007669"/>
    <property type="project" value="TreeGrafter"/>
</dbReference>
<proteinExistence type="predicted"/>
<dbReference type="EMBL" id="RCHU01000173">
    <property type="protein sequence ID" value="TKS12384.1"/>
    <property type="molecule type" value="Genomic_DNA"/>
</dbReference>
<comment type="subunit">
    <text evidence="1">Heterooctamer of 4 alpha and 4 beta chains.</text>
</comment>
<dbReference type="InterPro" id="IPR016102">
    <property type="entry name" value="Succinyl-CoA_synth-like"/>
</dbReference>
<sequence length="178" mass="19849">MSWSVDLLSLPLLCMLKVLRIMLLFLLQGGMSNELYNAIACVIDVIYEGIAVGGDMFPGSTLSDHVPWFNNIPQVKTMVVLGKLVGRDEYSLVEALKQGKVRNRALLACQCLPLLNRVMVWVMSSLFYGSRQPSTLLYPFYGALCSLCFLPAHDLVCILSLMLLLPSRHLLSLIDLRS</sequence>
<evidence type="ECO:0000256" key="1">
    <source>
        <dbReference type="ARBA" id="ARBA00011412"/>
    </source>
</evidence>
<comment type="caution">
    <text evidence="3">The sequence shown here is derived from an EMBL/GenBank/DDBJ whole genome shotgun (WGS) entry which is preliminary data.</text>
</comment>
<keyword evidence="2" id="KW-0472">Membrane</keyword>
<evidence type="ECO:0000313" key="3">
    <source>
        <dbReference type="EMBL" id="TKS12384.1"/>
    </source>
</evidence>
<dbReference type="SUPFAM" id="SSF48256">
    <property type="entry name" value="Citrate synthase"/>
    <property type="match status" value="1"/>
</dbReference>
<keyword evidence="2" id="KW-1133">Transmembrane helix</keyword>
<dbReference type="InterPro" id="IPR036969">
    <property type="entry name" value="Citrate_synthase_sf"/>
</dbReference>